<dbReference type="EMBL" id="UINC01133627">
    <property type="protein sequence ID" value="SVD16673.1"/>
    <property type="molecule type" value="Genomic_DNA"/>
</dbReference>
<name>A0A382T3W4_9ZZZZ</name>
<proteinExistence type="predicted"/>
<protein>
    <submittedName>
        <fullName evidence="1">Uncharacterized protein</fullName>
    </submittedName>
</protein>
<accession>A0A382T3W4</accession>
<evidence type="ECO:0000313" key="1">
    <source>
        <dbReference type="EMBL" id="SVD16673.1"/>
    </source>
</evidence>
<reference evidence="1" key="1">
    <citation type="submission" date="2018-05" db="EMBL/GenBank/DDBJ databases">
        <authorList>
            <person name="Lanie J.A."/>
            <person name="Ng W.-L."/>
            <person name="Kazmierczak K.M."/>
            <person name="Andrzejewski T.M."/>
            <person name="Davidsen T.M."/>
            <person name="Wayne K.J."/>
            <person name="Tettelin H."/>
            <person name="Glass J.I."/>
            <person name="Rusch D."/>
            <person name="Podicherti R."/>
            <person name="Tsui H.-C.T."/>
            <person name="Winkler M.E."/>
        </authorList>
    </citation>
    <scope>NUCLEOTIDE SEQUENCE</scope>
</reference>
<sequence length="107" mass="11321">MANAFKNKGLSLTATAQTMYTAPVATQSVVNALFLTNITEAYEGLVTIIVNDTSASTDYKILYRAPVPPGSTLTFDKPINLEAGDSLKALASSTNLMTAFLSVLEVT</sequence>
<dbReference type="AlphaFoldDB" id="A0A382T3W4"/>
<gene>
    <name evidence="1" type="ORF">METZ01_LOCUS369527</name>
</gene>
<organism evidence="1">
    <name type="scientific">marine metagenome</name>
    <dbReference type="NCBI Taxonomy" id="408172"/>
    <lineage>
        <taxon>unclassified sequences</taxon>
        <taxon>metagenomes</taxon>
        <taxon>ecological metagenomes</taxon>
    </lineage>
</organism>